<dbReference type="PROSITE" id="PS51257">
    <property type="entry name" value="PROKAR_LIPOPROTEIN"/>
    <property type="match status" value="1"/>
</dbReference>
<sequence>MRSRPVRRGGRRTAVRASVAPVLAALVVAAAGCGGDDGDDGGMPSADDYYGAMNTFCMDVTAAARAATRTSTAAAKGPAGTRVKRISTSLGTFADAAEEALAELEDAGAPERFANYQRENAAGFRRYIVTLRAAAADPDDLAKLQTRVNAIELPDPPQDITTNAKSCASFSPAG</sequence>
<evidence type="ECO:0000256" key="2">
    <source>
        <dbReference type="SAM" id="SignalP"/>
    </source>
</evidence>
<organism evidence="3">
    <name type="scientific">Paraconexibacter sp. AEG42_29</name>
    <dbReference type="NCBI Taxonomy" id="2997339"/>
    <lineage>
        <taxon>Bacteria</taxon>
        <taxon>Bacillati</taxon>
        <taxon>Actinomycetota</taxon>
        <taxon>Thermoleophilia</taxon>
        <taxon>Solirubrobacterales</taxon>
        <taxon>Paraconexibacteraceae</taxon>
        <taxon>Paraconexibacter</taxon>
    </lineage>
</organism>
<dbReference type="RefSeq" id="WP_354699483.1">
    <property type="nucleotide sequence ID" value="NZ_CP114014.1"/>
</dbReference>
<feature type="signal peptide" evidence="2">
    <location>
        <begin position="1"/>
        <end position="24"/>
    </location>
</feature>
<accession>A0AAU7B3V5</accession>
<evidence type="ECO:0000313" key="3">
    <source>
        <dbReference type="EMBL" id="XAY08302.1"/>
    </source>
</evidence>
<dbReference type="EMBL" id="CP114014">
    <property type="protein sequence ID" value="XAY08302.1"/>
    <property type="molecule type" value="Genomic_DNA"/>
</dbReference>
<feature type="chain" id="PRO_5043952487" description="Lipoprotein" evidence="2">
    <location>
        <begin position="25"/>
        <end position="174"/>
    </location>
</feature>
<dbReference type="AlphaFoldDB" id="A0AAU7B3V5"/>
<proteinExistence type="predicted"/>
<evidence type="ECO:0008006" key="4">
    <source>
        <dbReference type="Google" id="ProtNLM"/>
    </source>
</evidence>
<dbReference type="KEGG" id="parq:DSM112329_05200"/>
<gene>
    <name evidence="3" type="ORF">DSM112329_05200</name>
</gene>
<evidence type="ECO:0000256" key="1">
    <source>
        <dbReference type="SAM" id="MobiDB-lite"/>
    </source>
</evidence>
<protein>
    <recommendedName>
        <fullName evidence="4">Lipoprotein</fullName>
    </recommendedName>
</protein>
<reference evidence="3" key="1">
    <citation type="submission" date="2022-12" db="EMBL/GenBank/DDBJ databases">
        <title>Paraconexibacter alkalitolerans sp. nov. and Baekduia alba sp. nov., isolated from soil and emended description of the genera Paraconexibacter (Chun et al., 2020) and Baekduia (An et al., 2020).</title>
        <authorList>
            <person name="Vieira S."/>
            <person name="Huber K.J."/>
            <person name="Geppert A."/>
            <person name="Wolf J."/>
            <person name="Neumann-Schaal M."/>
            <person name="Muesken M."/>
            <person name="Overmann J."/>
        </authorList>
    </citation>
    <scope>NUCLEOTIDE SEQUENCE</scope>
    <source>
        <strain evidence="3">AEG42_29</strain>
    </source>
</reference>
<name>A0AAU7B3V5_9ACTN</name>
<keyword evidence="2" id="KW-0732">Signal</keyword>
<feature type="compositionally biased region" description="Polar residues" evidence="1">
    <location>
        <begin position="159"/>
        <end position="174"/>
    </location>
</feature>
<feature type="region of interest" description="Disordered" evidence="1">
    <location>
        <begin position="154"/>
        <end position="174"/>
    </location>
</feature>